<dbReference type="InterPro" id="IPR001478">
    <property type="entry name" value="PDZ"/>
</dbReference>
<keyword evidence="3" id="KW-0378">Hydrolase</keyword>
<dbReference type="InterPro" id="IPR006311">
    <property type="entry name" value="TAT_signal"/>
</dbReference>
<dbReference type="GO" id="GO:0006508">
    <property type="term" value="P:proteolysis"/>
    <property type="evidence" value="ECO:0007669"/>
    <property type="project" value="UniProtKB-KW"/>
</dbReference>
<dbReference type="Pfam" id="PF13365">
    <property type="entry name" value="Trypsin_2"/>
    <property type="match status" value="1"/>
</dbReference>
<dbReference type="Pfam" id="PF13180">
    <property type="entry name" value="PDZ_2"/>
    <property type="match status" value="1"/>
</dbReference>
<evidence type="ECO:0000256" key="2">
    <source>
        <dbReference type="ARBA" id="ARBA00022670"/>
    </source>
</evidence>
<dbReference type="PATRIC" id="fig|797299.3.peg.810"/>
<dbReference type="OrthoDB" id="350578at2157"/>
<organism evidence="5 6">
    <name type="scientific">Halostagnicola larsenii XH-48</name>
    <dbReference type="NCBI Taxonomy" id="797299"/>
    <lineage>
        <taxon>Archaea</taxon>
        <taxon>Methanobacteriati</taxon>
        <taxon>Methanobacteriota</taxon>
        <taxon>Stenosarchaea group</taxon>
        <taxon>Halobacteria</taxon>
        <taxon>Halobacteriales</taxon>
        <taxon>Natrialbaceae</taxon>
        <taxon>Halostagnicola</taxon>
    </lineage>
</organism>
<proteinExistence type="inferred from homology"/>
<dbReference type="InterPro" id="IPR051201">
    <property type="entry name" value="Chloro_Bact_Ser_Proteases"/>
</dbReference>
<evidence type="ECO:0000256" key="1">
    <source>
        <dbReference type="ARBA" id="ARBA00010541"/>
    </source>
</evidence>
<dbReference type="SUPFAM" id="SSF50494">
    <property type="entry name" value="Trypsin-like serine proteases"/>
    <property type="match status" value="1"/>
</dbReference>
<dbReference type="Proteomes" id="UP000019024">
    <property type="component" value="Chromosome"/>
</dbReference>
<sequence>MDNVTRRRYLAAAATALTGVAAGCAAPQSNQTMEGNSSNELEIAGDLADESAYTQVYDAIIDSIAQIRAHSVESPVSSREGSGQGSGFLVALSERGEYVVTNEHVVSGADEVEIRYTNGDWTTPTVVGTDSYSDLAVLEVSHVPEDAVALSLSEQTPVVGQEVLVVGAPFGLEGSVSQGIVSGVNRSVDVSYRQFSFPNVIQTDAAVNPGNSGGPLVDLEGRAIGVVNAGGGDNIGFAISAALARRVVPALAEDGTYEHSYLGIGHREVTRTIAEEYGLEEVAGVLVSAVDSNGPAAGELERGDIITEIDEEPIPDRHALGTYLALETSPGDEVGIECWRDGQETTVTVTLGSR</sequence>
<feature type="domain" description="PDZ" evidence="4">
    <location>
        <begin position="266"/>
        <end position="314"/>
    </location>
</feature>
<dbReference type="KEGG" id="hlr:HALLA_08840"/>
<protein>
    <submittedName>
        <fullName evidence="5">Serine protease</fullName>
    </submittedName>
</protein>
<dbReference type="SUPFAM" id="SSF50156">
    <property type="entry name" value="PDZ domain-like"/>
    <property type="match status" value="1"/>
</dbReference>
<evidence type="ECO:0000256" key="3">
    <source>
        <dbReference type="ARBA" id="ARBA00022801"/>
    </source>
</evidence>
<dbReference type="STRING" id="797299.HALLA_08840"/>
<dbReference type="InterPro" id="IPR043504">
    <property type="entry name" value="Peptidase_S1_PA_chymotrypsin"/>
</dbReference>
<dbReference type="PROSITE" id="PS51257">
    <property type="entry name" value="PROKAR_LIPOPROTEIN"/>
    <property type="match status" value="1"/>
</dbReference>
<dbReference type="AlphaFoldDB" id="W0JNT6"/>
<dbReference type="PANTHER" id="PTHR43343">
    <property type="entry name" value="PEPTIDASE S12"/>
    <property type="match status" value="1"/>
</dbReference>
<dbReference type="PROSITE" id="PS50106">
    <property type="entry name" value="PDZ"/>
    <property type="match status" value="1"/>
</dbReference>
<dbReference type="Gene3D" id="2.30.42.10">
    <property type="match status" value="1"/>
</dbReference>
<accession>W0JNT6</accession>
<dbReference type="GO" id="GO:0004252">
    <property type="term" value="F:serine-type endopeptidase activity"/>
    <property type="evidence" value="ECO:0007669"/>
    <property type="project" value="InterPro"/>
</dbReference>
<dbReference type="eggNOG" id="arCOG02833">
    <property type="taxonomic scope" value="Archaea"/>
</dbReference>
<dbReference type="PROSITE" id="PS51318">
    <property type="entry name" value="TAT"/>
    <property type="match status" value="1"/>
</dbReference>
<dbReference type="GeneID" id="25144582"/>
<dbReference type="PRINTS" id="PR00834">
    <property type="entry name" value="PROTEASES2C"/>
</dbReference>
<dbReference type="EMBL" id="CP007055">
    <property type="protein sequence ID" value="AHF98956.1"/>
    <property type="molecule type" value="Genomic_DNA"/>
</dbReference>
<evidence type="ECO:0000259" key="4">
    <source>
        <dbReference type="PROSITE" id="PS50106"/>
    </source>
</evidence>
<dbReference type="InterPro" id="IPR036034">
    <property type="entry name" value="PDZ_sf"/>
</dbReference>
<keyword evidence="2 5" id="KW-0645">Protease</keyword>
<evidence type="ECO:0000313" key="5">
    <source>
        <dbReference type="EMBL" id="AHF98956.1"/>
    </source>
</evidence>
<dbReference type="Gene3D" id="2.40.10.10">
    <property type="entry name" value="Trypsin-like serine proteases"/>
    <property type="match status" value="2"/>
</dbReference>
<reference evidence="5 6" key="1">
    <citation type="submission" date="2014-01" db="EMBL/GenBank/DDBJ databases">
        <authorList>
            <consortium name="DOE Joint Genome Institute"/>
            <person name="Anderson I."/>
            <person name="Huntemann M."/>
            <person name="Han J."/>
            <person name="Chen A."/>
            <person name="Kyrpides N."/>
            <person name="Mavromatis K."/>
            <person name="Markowitz V."/>
            <person name="Palaniappan K."/>
            <person name="Ivanova N."/>
            <person name="Schaumberg A."/>
            <person name="Pati A."/>
            <person name="Liolios K."/>
            <person name="Nordberg H.P."/>
            <person name="Cantor M.N."/>
            <person name="Hua S.X."/>
            <person name="Woyke T."/>
        </authorList>
    </citation>
    <scope>NUCLEOTIDE SEQUENCE [LARGE SCALE GENOMIC DNA]</scope>
    <source>
        <strain evidence="5 6">XH-48</strain>
    </source>
</reference>
<dbReference type="InterPro" id="IPR009003">
    <property type="entry name" value="Peptidase_S1_PA"/>
</dbReference>
<gene>
    <name evidence="5" type="ORF">HALLA_08840</name>
</gene>
<dbReference type="PANTHER" id="PTHR43343:SF3">
    <property type="entry name" value="PROTEASE DO-LIKE 8, CHLOROPLASTIC"/>
    <property type="match status" value="1"/>
</dbReference>
<comment type="similarity">
    <text evidence="1">Belongs to the peptidase S1C family.</text>
</comment>
<name>W0JNT6_9EURY</name>
<dbReference type="InterPro" id="IPR001940">
    <property type="entry name" value="Peptidase_S1C"/>
</dbReference>
<dbReference type="RefSeq" id="WP_049952155.1">
    <property type="nucleotide sequence ID" value="NZ_CP007055.1"/>
</dbReference>
<keyword evidence="6" id="KW-1185">Reference proteome</keyword>
<evidence type="ECO:0000313" key="6">
    <source>
        <dbReference type="Proteomes" id="UP000019024"/>
    </source>
</evidence>
<dbReference type="HOGENOM" id="CLU_020120_2_2_2"/>